<organism evidence="5 6">
    <name type="scientific">Podospora aff. communis PSN243</name>
    <dbReference type="NCBI Taxonomy" id="3040156"/>
    <lineage>
        <taxon>Eukaryota</taxon>
        <taxon>Fungi</taxon>
        <taxon>Dikarya</taxon>
        <taxon>Ascomycota</taxon>
        <taxon>Pezizomycotina</taxon>
        <taxon>Sordariomycetes</taxon>
        <taxon>Sordariomycetidae</taxon>
        <taxon>Sordariales</taxon>
        <taxon>Podosporaceae</taxon>
        <taxon>Podospora</taxon>
    </lineage>
</organism>
<dbReference type="PRINTS" id="PR00092">
    <property type="entry name" value="TYROSINASE"/>
</dbReference>
<evidence type="ECO:0000313" key="5">
    <source>
        <dbReference type="EMBL" id="KAK4442852.1"/>
    </source>
</evidence>
<dbReference type="PANTHER" id="PTHR11474">
    <property type="entry name" value="TYROSINASE FAMILY MEMBER"/>
    <property type="match status" value="1"/>
</dbReference>
<feature type="domain" description="Tyrosinase copper-binding" evidence="4">
    <location>
        <begin position="277"/>
        <end position="288"/>
    </location>
</feature>
<keyword evidence="1" id="KW-0479">Metal-binding</keyword>
<dbReference type="InterPro" id="IPR050316">
    <property type="entry name" value="Tyrosinase/Hemocyanin"/>
</dbReference>
<dbReference type="InterPro" id="IPR002227">
    <property type="entry name" value="Tyrosinase_Cu-bd"/>
</dbReference>
<evidence type="ECO:0000259" key="4">
    <source>
        <dbReference type="PROSITE" id="PS00498"/>
    </source>
</evidence>
<dbReference type="PROSITE" id="PS00498">
    <property type="entry name" value="TYROSINASE_2"/>
    <property type="match status" value="1"/>
</dbReference>
<accession>A0AAV9G669</accession>
<gene>
    <name evidence="5" type="ORF">QBC34DRAFT_443837</name>
</gene>
<keyword evidence="2" id="KW-0186">Copper</keyword>
<dbReference type="EMBL" id="MU866005">
    <property type="protein sequence ID" value="KAK4442852.1"/>
    <property type="molecule type" value="Genomic_DNA"/>
</dbReference>
<evidence type="ECO:0000256" key="3">
    <source>
        <dbReference type="SAM" id="SignalP"/>
    </source>
</evidence>
<sequence length="360" mass="39707">MFGMQTISLLALLVGAALPVSAVPQGPPPPPPPPSCTKPYVRKEWRRLKNHQKTKYIQAVQCLLTTPGTAPLAAVQNRFDDFIATHQAQTETVHFVGIFYPFHRLMLVEYEKALWDCGWPRHLGQPYWDWTLDTATEADFLASPVFDNVRGFGGNGAYIPGNLTHPELPGFIGGPPFDLPDRSGGGCLTTGPFAGLTTLLGPQTISTGTTPNCVRRDFSYASLRDFSGPSQVAAAMLLPTFGHFELVTDTQTFHPGGHWAVGGLYGTMTDTYCSPADPIFFLHHANMDRAWWSWQTRDLATREAEISGPLVFFDYANEIAGNATLTTPVWVGLADPVEFEAGELLHIRKNGLCYRYDELY</sequence>
<feature type="signal peptide" evidence="3">
    <location>
        <begin position="1"/>
        <end position="22"/>
    </location>
</feature>
<dbReference type="Proteomes" id="UP001321760">
    <property type="component" value="Unassembled WGS sequence"/>
</dbReference>
<comment type="caution">
    <text evidence="5">The sequence shown here is derived from an EMBL/GenBank/DDBJ whole genome shotgun (WGS) entry which is preliminary data.</text>
</comment>
<reference evidence="5" key="2">
    <citation type="submission" date="2023-05" db="EMBL/GenBank/DDBJ databases">
        <authorList>
            <consortium name="Lawrence Berkeley National Laboratory"/>
            <person name="Steindorff A."/>
            <person name="Hensen N."/>
            <person name="Bonometti L."/>
            <person name="Westerberg I."/>
            <person name="Brannstrom I.O."/>
            <person name="Guillou S."/>
            <person name="Cros-Aarteil S."/>
            <person name="Calhoun S."/>
            <person name="Haridas S."/>
            <person name="Kuo A."/>
            <person name="Mondo S."/>
            <person name="Pangilinan J."/>
            <person name="Riley R."/>
            <person name="Labutti K."/>
            <person name="Andreopoulos B."/>
            <person name="Lipzen A."/>
            <person name="Chen C."/>
            <person name="Yanf M."/>
            <person name="Daum C."/>
            <person name="Ng V."/>
            <person name="Clum A."/>
            <person name="Ohm R."/>
            <person name="Martin F."/>
            <person name="Silar P."/>
            <person name="Natvig D."/>
            <person name="Lalanne C."/>
            <person name="Gautier V."/>
            <person name="Ament-Velasquez S.L."/>
            <person name="Kruys A."/>
            <person name="Hutchinson M.I."/>
            <person name="Powell A.J."/>
            <person name="Barry K."/>
            <person name="Miller A.N."/>
            <person name="Grigoriev I.V."/>
            <person name="Debuchy R."/>
            <person name="Gladieux P."/>
            <person name="Thoren M.H."/>
            <person name="Johannesson H."/>
        </authorList>
    </citation>
    <scope>NUCLEOTIDE SEQUENCE</scope>
    <source>
        <strain evidence="5">PSN243</strain>
    </source>
</reference>
<dbReference type="PANTHER" id="PTHR11474:SF126">
    <property type="entry name" value="TYROSINASE-LIKE PROTEIN TYR-1-RELATED"/>
    <property type="match status" value="1"/>
</dbReference>
<feature type="chain" id="PRO_5043810104" description="Tyrosinase copper-binding domain-containing protein" evidence="3">
    <location>
        <begin position="23"/>
        <end position="360"/>
    </location>
</feature>
<dbReference type="InterPro" id="IPR008922">
    <property type="entry name" value="Di-copper_centre_dom_sf"/>
</dbReference>
<protein>
    <recommendedName>
        <fullName evidence="4">Tyrosinase copper-binding domain-containing protein</fullName>
    </recommendedName>
</protein>
<evidence type="ECO:0000313" key="6">
    <source>
        <dbReference type="Proteomes" id="UP001321760"/>
    </source>
</evidence>
<proteinExistence type="predicted"/>
<dbReference type="GO" id="GO:0046872">
    <property type="term" value="F:metal ion binding"/>
    <property type="evidence" value="ECO:0007669"/>
    <property type="project" value="UniProtKB-KW"/>
</dbReference>
<reference evidence="5" key="1">
    <citation type="journal article" date="2023" name="Mol. Phylogenet. Evol.">
        <title>Genome-scale phylogeny and comparative genomics of the fungal order Sordariales.</title>
        <authorList>
            <person name="Hensen N."/>
            <person name="Bonometti L."/>
            <person name="Westerberg I."/>
            <person name="Brannstrom I.O."/>
            <person name="Guillou S."/>
            <person name="Cros-Aarteil S."/>
            <person name="Calhoun S."/>
            <person name="Haridas S."/>
            <person name="Kuo A."/>
            <person name="Mondo S."/>
            <person name="Pangilinan J."/>
            <person name="Riley R."/>
            <person name="LaButti K."/>
            <person name="Andreopoulos B."/>
            <person name="Lipzen A."/>
            <person name="Chen C."/>
            <person name="Yan M."/>
            <person name="Daum C."/>
            <person name="Ng V."/>
            <person name="Clum A."/>
            <person name="Steindorff A."/>
            <person name="Ohm R.A."/>
            <person name="Martin F."/>
            <person name="Silar P."/>
            <person name="Natvig D.O."/>
            <person name="Lalanne C."/>
            <person name="Gautier V."/>
            <person name="Ament-Velasquez S.L."/>
            <person name="Kruys A."/>
            <person name="Hutchinson M.I."/>
            <person name="Powell A.J."/>
            <person name="Barry K."/>
            <person name="Miller A.N."/>
            <person name="Grigoriev I.V."/>
            <person name="Debuchy R."/>
            <person name="Gladieux P."/>
            <person name="Hiltunen Thoren M."/>
            <person name="Johannesson H."/>
        </authorList>
    </citation>
    <scope>NUCLEOTIDE SEQUENCE</scope>
    <source>
        <strain evidence="5">PSN243</strain>
    </source>
</reference>
<keyword evidence="6" id="KW-1185">Reference proteome</keyword>
<dbReference type="GO" id="GO:0016491">
    <property type="term" value="F:oxidoreductase activity"/>
    <property type="evidence" value="ECO:0007669"/>
    <property type="project" value="InterPro"/>
</dbReference>
<dbReference type="SUPFAM" id="SSF48056">
    <property type="entry name" value="Di-copper centre-containing domain"/>
    <property type="match status" value="1"/>
</dbReference>
<dbReference type="Pfam" id="PF00264">
    <property type="entry name" value="Tyrosinase"/>
    <property type="match status" value="1"/>
</dbReference>
<evidence type="ECO:0000256" key="1">
    <source>
        <dbReference type="ARBA" id="ARBA00022723"/>
    </source>
</evidence>
<dbReference type="Gene3D" id="1.10.1280.10">
    <property type="entry name" value="Di-copper center containing domain from catechol oxidase"/>
    <property type="match status" value="1"/>
</dbReference>
<dbReference type="AlphaFoldDB" id="A0AAV9G669"/>
<name>A0AAV9G669_9PEZI</name>
<evidence type="ECO:0000256" key="2">
    <source>
        <dbReference type="ARBA" id="ARBA00023008"/>
    </source>
</evidence>
<keyword evidence="3" id="KW-0732">Signal</keyword>